<sequence length="252" mass="27029">MNPTSITRPTHFPTLLRRTHRLSQVSISALTPSPSLPRFFAVRCNSSNPLPTGVNIRIPQEINDVAMENFEVEVRNPRFPSARLSLGDQAFFLLTFTACTATASFIGFVMAAVPTHYAMSRTAIAVAKLADTAHEELPSTMAAIRLSGMEISDLTLELTDLSQEISDVVNKSAQAVQAAEAGVRQIGSLARQKTMSMIEERANLPAISLQLVVAGVAKKTSEAMGHAGKTFMNIISGSGGKSTSLGDERVDI</sequence>
<dbReference type="EMBL" id="CM042022">
    <property type="protein sequence ID" value="KAI3815737.1"/>
    <property type="molecule type" value="Genomic_DNA"/>
</dbReference>
<keyword evidence="2" id="KW-1185">Reference proteome</keyword>
<dbReference type="Proteomes" id="UP001056120">
    <property type="component" value="Linkage Group LG05"/>
</dbReference>
<reference evidence="1 2" key="2">
    <citation type="journal article" date="2022" name="Mol. Ecol. Resour.">
        <title>The genomes of chicory, endive, great burdock and yacon provide insights into Asteraceae paleo-polyploidization history and plant inulin production.</title>
        <authorList>
            <person name="Fan W."/>
            <person name="Wang S."/>
            <person name="Wang H."/>
            <person name="Wang A."/>
            <person name="Jiang F."/>
            <person name="Liu H."/>
            <person name="Zhao H."/>
            <person name="Xu D."/>
            <person name="Zhang Y."/>
        </authorList>
    </citation>
    <scope>NUCLEOTIDE SEQUENCE [LARGE SCALE GENOMIC DNA]</scope>
    <source>
        <strain evidence="2">cv. Yunnan</strain>
        <tissue evidence="1">Leaves</tissue>
    </source>
</reference>
<evidence type="ECO:0000313" key="2">
    <source>
        <dbReference type="Proteomes" id="UP001056120"/>
    </source>
</evidence>
<evidence type="ECO:0000313" key="1">
    <source>
        <dbReference type="EMBL" id="KAI3815737.1"/>
    </source>
</evidence>
<gene>
    <name evidence="1" type="ORF">L1987_15417</name>
</gene>
<name>A0ACB9J5W0_9ASTR</name>
<protein>
    <submittedName>
        <fullName evidence="1">Uncharacterized protein</fullName>
    </submittedName>
</protein>
<proteinExistence type="predicted"/>
<reference evidence="2" key="1">
    <citation type="journal article" date="2022" name="Mol. Ecol. Resour.">
        <title>The genomes of chicory, endive, great burdock and yacon provide insights into Asteraceae palaeo-polyploidization history and plant inulin production.</title>
        <authorList>
            <person name="Fan W."/>
            <person name="Wang S."/>
            <person name="Wang H."/>
            <person name="Wang A."/>
            <person name="Jiang F."/>
            <person name="Liu H."/>
            <person name="Zhao H."/>
            <person name="Xu D."/>
            <person name="Zhang Y."/>
        </authorList>
    </citation>
    <scope>NUCLEOTIDE SEQUENCE [LARGE SCALE GENOMIC DNA]</scope>
    <source>
        <strain evidence="2">cv. Yunnan</strain>
    </source>
</reference>
<organism evidence="1 2">
    <name type="scientific">Smallanthus sonchifolius</name>
    <dbReference type="NCBI Taxonomy" id="185202"/>
    <lineage>
        <taxon>Eukaryota</taxon>
        <taxon>Viridiplantae</taxon>
        <taxon>Streptophyta</taxon>
        <taxon>Embryophyta</taxon>
        <taxon>Tracheophyta</taxon>
        <taxon>Spermatophyta</taxon>
        <taxon>Magnoliopsida</taxon>
        <taxon>eudicotyledons</taxon>
        <taxon>Gunneridae</taxon>
        <taxon>Pentapetalae</taxon>
        <taxon>asterids</taxon>
        <taxon>campanulids</taxon>
        <taxon>Asterales</taxon>
        <taxon>Asteraceae</taxon>
        <taxon>Asteroideae</taxon>
        <taxon>Heliantheae alliance</taxon>
        <taxon>Millerieae</taxon>
        <taxon>Smallanthus</taxon>
    </lineage>
</organism>
<accession>A0ACB9J5W0</accession>
<comment type="caution">
    <text evidence="1">The sequence shown here is derived from an EMBL/GenBank/DDBJ whole genome shotgun (WGS) entry which is preliminary data.</text>
</comment>